<feature type="chain" id="PRO_5002007586" description="TraB/GumN family protein" evidence="1">
    <location>
        <begin position="21"/>
        <end position="267"/>
    </location>
</feature>
<evidence type="ECO:0008006" key="4">
    <source>
        <dbReference type="Google" id="ProtNLM"/>
    </source>
</evidence>
<keyword evidence="3" id="KW-1185">Reference proteome</keyword>
<dbReference type="EMBL" id="JRKJ01000008">
    <property type="protein sequence ID" value="KGQ19256.1"/>
    <property type="molecule type" value="Genomic_DNA"/>
</dbReference>
<protein>
    <recommendedName>
        <fullName evidence="4">TraB/GumN family protein</fullName>
    </recommendedName>
</protein>
<evidence type="ECO:0000256" key="1">
    <source>
        <dbReference type="SAM" id="SignalP"/>
    </source>
</evidence>
<dbReference type="RefSeq" id="WP_036168108.1">
    <property type="nucleotide sequence ID" value="NZ_JRKJ01000008.1"/>
</dbReference>
<dbReference type="AlphaFoldDB" id="A0A0A2WGE8"/>
<dbReference type="OrthoDB" id="69432at2"/>
<evidence type="ECO:0000313" key="3">
    <source>
        <dbReference type="Proteomes" id="UP000030518"/>
    </source>
</evidence>
<dbReference type="PATRIC" id="fig|1300345.3.peg.1454"/>
<reference evidence="2 3" key="1">
    <citation type="submission" date="2014-09" db="EMBL/GenBank/DDBJ databases">
        <title>Genome sequences of Lysobacter dokdonensis DS-58.</title>
        <authorList>
            <person name="Kim J.F."/>
            <person name="Kwak M.-J."/>
        </authorList>
    </citation>
    <scope>NUCLEOTIDE SEQUENCE [LARGE SCALE GENOMIC DNA]</scope>
    <source>
        <strain evidence="2 3">DS-58</strain>
    </source>
</reference>
<dbReference type="Pfam" id="PF18950">
    <property type="entry name" value="DUF5694"/>
    <property type="match status" value="1"/>
</dbReference>
<sequence length="267" mass="29421">MFTRLVVLLGALLAFGTATAQTTSKPASTKVMIVGTFHLDNPGRDVFNVQVDDVLSKKRQAEIAEVAKSLAAFEPTAVMVEWPEAQTDEQYARYREGTLPPSRNEVVQLGFRLAALRKLERVRGIDVSGEFPFDAVKSYASSHDMSPRLDAALAGAGKEVQELSKRVREGSIGSVLRYMNTPPRALENHGFYMDMLRYGEGETQPGARLVSAWYARNLSICARLLQTLPEGGRAVVFFGEGHAYLLRQCIIEAPGVELVEANDYLPK</sequence>
<dbReference type="Proteomes" id="UP000030518">
    <property type="component" value="Unassembled WGS sequence"/>
</dbReference>
<evidence type="ECO:0000313" key="2">
    <source>
        <dbReference type="EMBL" id="KGQ19256.1"/>
    </source>
</evidence>
<dbReference type="STRING" id="1300345.LF41_2902"/>
<name>A0A0A2WGE8_9GAMM</name>
<dbReference type="InterPro" id="IPR043749">
    <property type="entry name" value="DUF5694"/>
</dbReference>
<dbReference type="eggNOG" id="ENOG5032SV6">
    <property type="taxonomic scope" value="Bacteria"/>
</dbReference>
<feature type="signal peptide" evidence="1">
    <location>
        <begin position="1"/>
        <end position="20"/>
    </location>
</feature>
<accession>A0A0A2WGE8</accession>
<comment type="caution">
    <text evidence="2">The sequence shown here is derived from an EMBL/GenBank/DDBJ whole genome shotgun (WGS) entry which is preliminary data.</text>
</comment>
<proteinExistence type="predicted"/>
<organism evidence="2 3">
    <name type="scientific">Lysobacter dokdonensis DS-58</name>
    <dbReference type="NCBI Taxonomy" id="1300345"/>
    <lineage>
        <taxon>Bacteria</taxon>
        <taxon>Pseudomonadati</taxon>
        <taxon>Pseudomonadota</taxon>
        <taxon>Gammaproteobacteria</taxon>
        <taxon>Lysobacterales</taxon>
        <taxon>Lysobacteraceae</taxon>
        <taxon>Noviluteimonas</taxon>
    </lineage>
</organism>
<gene>
    <name evidence="2" type="ORF">LF41_2902</name>
</gene>
<keyword evidence="1" id="KW-0732">Signal</keyword>